<protein>
    <submittedName>
        <fullName evidence="2">DUF3870 domain-containing protein</fullName>
    </submittedName>
</protein>
<gene>
    <name evidence="2" type="ORF">E7512_12145</name>
</gene>
<evidence type="ECO:0000259" key="1">
    <source>
        <dbReference type="Pfam" id="PF12986"/>
    </source>
</evidence>
<dbReference type="Proteomes" id="UP000754750">
    <property type="component" value="Unassembled WGS sequence"/>
</dbReference>
<accession>A0A928KTB1</accession>
<proteinExistence type="predicted"/>
<dbReference type="EMBL" id="SVNY01000006">
    <property type="protein sequence ID" value="MBE6834307.1"/>
    <property type="molecule type" value="Genomic_DNA"/>
</dbReference>
<reference evidence="2" key="1">
    <citation type="submission" date="2019-04" db="EMBL/GenBank/DDBJ databases">
        <title>Evolution of Biomass-Degrading Anaerobic Consortia Revealed by Metagenomics.</title>
        <authorList>
            <person name="Peng X."/>
        </authorList>
    </citation>
    <scope>NUCLEOTIDE SEQUENCE</scope>
    <source>
        <strain evidence="2">SIG551</strain>
    </source>
</reference>
<evidence type="ECO:0000313" key="3">
    <source>
        <dbReference type="Proteomes" id="UP000754750"/>
    </source>
</evidence>
<sequence length="109" mass="12091">MDYPENTVYLVGHAKVASDNPISISYGIFFLPFVVDLHTHQIVDVSCNAILDISRDFVRSLLVGCDLLDGLDDAIHRVRSRYFGSSQKALVAALRDANGRLRDILSAQQ</sequence>
<comment type="caution">
    <text evidence="2">The sequence shown here is derived from an EMBL/GenBank/DDBJ whole genome shotgun (WGS) entry which is preliminary data.</text>
</comment>
<evidence type="ECO:0000313" key="2">
    <source>
        <dbReference type="EMBL" id="MBE6834307.1"/>
    </source>
</evidence>
<feature type="domain" description="DUF3870" evidence="1">
    <location>
        <begin position="9"/>
        <end position="100"/>
    </location>
</feature>
<dbReference type="RefSeq" id="WP_009060259.1">
    <property type="nucleotide sequence ID" value="NZ_JBKWRC010000003.1"/>
</dbReference>
<dbReference type="Pfam" id="PF12986">
    <property type="entry name" value="DUF3870"/>
    <property type="match status" value="1"/>
</dbReference>
<dbReference type="AlphaFoldDB" id="A0A928KTB1"/>
<name>A0A928KTB1_9FIRM</name>
<organism evidence="2 3">
    <name type="scientific">Faecalispora sporosphaeroides</name>
    <dbReference type="NCBI Taxonomy" id="1549"/>
    <lineage>
        <taxon>Bacteria</taxon>
        <taxon>Bacillati</taxon>
        <taxon>Bacillota</taxon>
        <taxon>Clostridia</taxon>
        <taxon>Eubacteriales</taxon>
        <taxon>Oscillospiraceae</taxon>
        <taxon>Faecalispora</taxon>
    </lineage>
</organism>
<dbReference type="InterPro" id="IPR024617">
    <property type="entry name" value="DUF3870"/>
</dbReference>